<dbReference type="CDD" id="cd06261">
    <property type="entry name" value="TM_PBP2"/>
    <property type="match status" value="1"/>
</dbReference>
<evidence type="ECO:0000313" key="10">
    <source>
        <dbReference type="Proteomes" id="UP000077098"/>
    </source>
</evidence>
<dbReference type="Pfam" id="PF00528">
    <property type="entry name" value="BPD_transp_1"/>
    <property type="match status" value="1"/>
</dbReference>
<feature type="transmembrane region" description="Helical" evidence="7">
    <location>
        <begin position="280"/>
        <end position="304"/>
    </location>
</feature>
<feature type="transmembrane region" description="Helical" evidence="7">
    <location>
        <begin position="9"/>
        <end position="30"/>
    </location>
</feature>
<evidence type="ECO:0000259" key="8">
    <source>
        <dbReference type="PROSITE" id="PS50928"/>
    </source>
</evidence>
<organism evidence="9 10">
    <name type="scientific">Agrobacterium tumefaciens</name>
    <dbReference type="NCBI Taxonomy" id="358"/>
    <lineage>
        <taxon>Bacteria</taxon>
        <taxon>Pseudomonadati</taxon>
        <taxon>Pseudomonadota</taxon>
        <taxon>Alphaproteobacteria</taxon>
        <taxon>Hyphomicrobiales</taxon>
        <taxon>Rhizobiaceae</taxon>
        <taxon>Rhizobium/Agrobacterium group</taxon>
        <taxon>Agrobacterium</taxon>
        <taxon>Agrobacterium tumefaciens complex</taxon>
    </lineage>
</organism>
<dbReference type="GO" id="GO:0005886">
    <property type="term" value="C:plasma membrane"/>
    <property type="evidence" value="ECO:0007669"/>
    <property type="project" value="UniProtKB-SubCell"/>
</dbReference>
<dbReference type="Gene3D" id="1.10.3720.10">
    <property type="entry name" value="MetI-like"/>
    <property type="match status" value="1"/>
</dbReference>
<evidence type="ECO:0000256" key="1">
    <source>
        <dbReference type="ARBA" id="ARBA00004651"/>
    </source>
</evidence>
<dbReference type="PANTHER" id="PTHR43163">
    <property type="entry name" value="DIPEPTIDE TRANSPORT SYSTEM PERMEASE PROTEIN DPPB-RELATED"/>
    <property type="match status" value="1"/>
</dbReference>
<feature type="domain" description="ABC transmembrane type-1" evidence="8">
    <location>
        <begin position="100"/>
        <end position="297"/>
    </location>
</feature>
<reference evidence="9 10" key="1">
    <citation type="submission" date="2016-05" db="EMBL/GenBank/DDBJ databases">
        <authorList>
            <person name="Lavstsen T."/>
            <person name="Jespersen J.S."/>
        </authorList>
    </citation>
    <scope>NUCLEOTIDE SEQUENCE [LARGE SCALE GENOMIC DNA]</scope>
    <source>
        <strain evidence="9 10">KCJ1736</strain>
    </source>
</reference>
<dbReference type="InterPro" id="IPR000515">
    <property type="entry name" value="MetI-like"/>
</dbReference>
<evidence type="ECO:0000256" key="6">
    <source>
        <dbReference type="ARBA" id="ARBA00023136"/>
    </source>
</evidence>
<comment type="caution">
    <text evidence="9">The sequence shown here is derived from an EMBL/GenBank/DDBJ whole genome shotgun (WGS) entry which is preliminary data.</text>
</comment>
<dbReference type="Proteomes" id="UP000077098">
    <property type="component" value="Unassembled WGS sequence"/>
</dbReference>
<keyword evidence="3" id="KW-1003">Cell membrane</keyword>
<feature type="transmembrane region" description="Helical" evidence="7">
    <location>
        <begin position="234"/>
        <end position="260"/>
    </location>
</feature>
<dbReference type="InterPro" id="IPR045621">
    <property type="entry name" value="BPD_transp_1_N"/>
</dbReference>
<evidence type="ECO:0000256" key="7">
    <source>
        <dbReference type="RuleBase" id="RU363032"/>
    </source>
</evidence>
<keyword evidence="2 7" id="KW-0813">Transport</keyword>
<dbReference type="PROSITE" id="PS50928">
    <property type="entry name" value="ABC_TM1"/>
    <property type="match status" value="1"/>
</dbReference>
<feature type="transmembrane region" description="Helical" evidence="7">
    <location>
        <begin position="100"/>
        <end position="127"/>
    </location>
</feature>
<dbReference type="Pfam" id="PF19300">
    <property type="entry name" value="BPD_transp_1_N"/>
    <property type="match status" value="1"/>
</dbReference>
<evidence type="ECO:0000256" key="2">
    <source>
        <dbReference type="ARBA" id="ARBA00022448"/>
    </source>
</evidence>
<evidence type="ECO:0000256" key="5">
    <source>
        <dbReference type="ARBA" id="ARBA00022989"/>
    </source>
</evidence>
<dbReference type="EMBL" id="LXPS01000039">
    <property type="protein sequence ID" value="OAE37598.1"/>
    <property type="molecule type" value="Genomic_DNA"/>
</dbReference>
<feature type="transmembrane region" description="Helical" evidence="7">
    <location>
        <begin position="148"/>
        <end position="166"/>
    </location>
</feature>
<keyword evidence="5 7" id="KW-1133">Transmembrane helix</keyword>
<evidence type="ECO:0000256" key="4">
    <source>
        <dbReference type="ARBA" id="ARBA00022692"/>
    </source>
</evidence>
<dbReference type="SUPFAM" id="SSF161098">
    <property type="entry name" value="MetI-like"/>
    <property type="match status" value="1"/>
</dbReference>
<protein>
    <submittedName>
        <fullName evidence="9">ABC transporter permease</fullName>
    </submittedName>
</protein>
<comment type="similarity">
    <text evidence="7">Belongs to the binding-protein-dependent transport system permease family.</text>
</comment>
<gene>
    <name evidence="9" type="ORF">A7J57_08435</name>
</gene>
<evidence type="ECO:0000256" key="3">
    <source>
        <dbReference type="ARBA" id="ARBA00022475"/>
    </source>
</evidence>
<dbReference type="AlphaFoldDB" id="A0A176WX91"/>
<dbReference type="GO" id="GO:0055085">
    <property type="term" value="P:transmembrane transport"/>
    <property type="evidence" value="ECO:0007669"/>
    <property type="project" value="InterPro"/>
</dbReference>
<accession>A0A176WX91</accession>
<comment type="subcellular location">
    <subcellularLocation>
        <location evidence="1 7">Cell membrane</location>
        <topology evidence="1 7">Multi-pass membrane protein</topology>
    </subcellularLocation>
</comment>
<keyword evidence="4 7" id="KW-0812">Transmembrane</keyword>
<dbReference type="RefSeq" id="WP_063951279.1">
    <property type="nucleotide sequence ID" value="NZ_CP072308.1"/>
</dbReference>
<proteinExistence type="inferred from homology"/>
<evidence type="ECO:0000313" key="9">
    <source>
        <dbReference type="EMBL" id="OAE37598.1"/>
    </source>
</evidence>
<name>A0A176WX91_AGRTU</name>
<dbReference type="PANTHER" id="PTHR43163:SF6">
    <property type="entry name" value="DIPEPTIDE TRANSPORT SYSTEM PERMEASE PROTEIN DPPB-RELATED"/>
    <property type="match status" value="1"/>
</dbReference>
<keyword evidence="6 7" id="KW-0472">Membrane</keyword>
<dbReference type="InterPro" id="IPR035906">
    <property type="entry name" value="MetI-like_sf"/>
</dbReference>
<sequence length="314" mass="34301">MWIRILQRFLILCLMLAIVSVIAFLLPYMAGGDPARTILFSRMRDTALDPHAVEALRVSLGLDRPLYVQYFAWLGNALRGDLGFSFTSSQPVAAELMRSLWVSVTLALTALAIAVAVALPLGTLAAMRPGGRLDNFATLMIQTFVATPEYWFAPMSALVFALYLGWLPSAGWDSWRSLVLPALTLTLRPLAYFTQVTRAAMAEVLRAPYITAARSRGLGMHGTVMRHGIRNGSLPVVTFFALWLAGLLGGSVVVEVIFAIPGMGRLLYDAVVNRDIPMLQGGFVCIVALSILINTLADSFYVLINPAIRGHHDH</sequence>